<reference evidence="1 2" key="1">
    <citation type="journal article" date="2018" name="Front. Plant Sci.">
        <title>Red Clover (Trifolium pratense) and Zigzag Clover (T. medium) - A Picture of Genomic Similarities and Differences.</title>
        <authorList>
            <person name="Dluhosova J."/>
            <person name="Istvanek J."/>
            <person name="Nedelnik J."/>
            <person name="Repkova J."/>
        </authorList>
    </citation>
    <scope>NUCLEOTIDE SEQUENCE [LARGE SCALE GENOMIC DNA]</scope>
    <source>
        <strain evidence="2">cv. 10/8</strain>
        <tissue evidence="1">Leaf</tissue>
    </source>
</reference>
<keyword evidence="2" id="KW-1185">Reference proteome</keyword>
<evidence type="ECO:0000313" key="1">
    <source>
        <dbReference type="EMBL" id="MCI54083.1"/>
    </source>
</evidence>
<name>A0A392SZ10_9FABA</name>
<evidence type="ECO:0000313" key="2">
    <source>
        <dbReference type="Proteomes" id="UP000265520"/>
    </source>
</evidence>
<organism evidence="1 2">
    <name type="scientific">Trifolium medium</name>
    <dbReference type="NCBI Taxonomy" id="97028"/>
    <lineage>
        <taxon>Eukaryota</taxon>
        <taxon>Viridiplantae</taxon>
        <taxon>Streptophyta</taxon>
        <taxon>Embryophyta</taxon>
        <taxon>Tracheophyta</taxon>
        <taxon>Spermatophyta</taxon>
        <taxon>Magnoliopsida</taxon>
        <taxon>eudicotyledons</taxon>
        <taxon>Gunneridae</taxon>
        <taxon>Pentapetalae</taxon>
        <taxon>rosids</taxon>
        <taxon>fabids</taxon>
        <taxon>Fabales</taxon>
        <taxon>Fabaceae</taxon>
        <taxon>Papilionoideae</taxon>
        <taxon>50 kb inversion clade</taxon>
        <taxon>NPAAA clade</taxon>
        <taxon>Hologalegina</taxon>
        <taxon>IRL clade</taxon>
        <taxon>Trifolieae</taxon>
        <taxon>Trifolium</taxon>
    </lineage>
</organism>
<sequence length="46" mass="4766">MKKRARVTVEEGNGVGETAVKCDGGEGNSGKGDGVVENVFCSFFLS</sequence>
<dbReference type="AlphaFoldDB" id="A0A392SZ10"/>
<protein>
    <submittedName>
        <fullName evidence="1">Uncharacterized protein</fullName>
    </submittedName>
</protein>
<dbReference type="EMBL" id="LXQA010473951">
    <property type="protein sequence ID" value="MCI54083.1"/>
    <property type="molecule type" value="Genomic_DNA"/>
</dbReference>
<comment type="caution">
    <text evidence="1">The sequence shown here is derived from an EMBL/GenBank/DDBJ whole genome shotgun (WGS) entry which is preliminary data.</text>
</comment>
<dbReference type="Proteomes" id="UP000265520">
    <property type="component" value="Unassembled WGS sequence"/>
</dbReference>
<accession>A0A392SZ10</accession>
<proteinExistence type="predicted"/>